<dbReference type="AlphaFoldDB" id="A0A809S2A4"/>
<dbReference type="GO" id="GO:0016757">
    <property type="term" value="F:glycosyltransferase activity"/>
    <property type="evidence" value="ECO:0007669"/>
    <property type="project" value="InterPro"/>
</dbReference>
<organism evidence="2 3">
    <name type="scientific">Sulfuriferula nivalis</name>
    <dbReference type="NCBI Taxonomy" id="2675298"/>
    <lineage>
        <taxon>Bacteria</taxon>
        <taxon>Pseudomonadati</taxon>
        <taxon>Pseudomonadota</taxon>
        <taxon>Betaproteobacteria</taxon>
        <taxon>Nitrosomonadales</taxon>
        <taxon>Sulfuricellaceae</taxon>
        <taxon>Sulfuriferula</taxon>
    </lineage>
</organism>
<dbReference type="Gene3D" id="3.40.50.2000">
    <property type="entry name" value="Glycogen Phosphorylase B"/>
    <property type="match status" value="1"/>
</dbReference>
<keyword evidence="3" id="KW-1185">Reference proteome</keyword>
<gene>
    <name evidence="2" type="primary">wcbB</name>
    <name evidence="2" type="ORF">SFSGTM_14760</name>
</gene>
<evidence type="ECO:0000313" key="2">
    <source>
        <dbReference type="EMBL" id="BBP00768.1"/>
    </source>
</evidence>
<dbReference type="PANTHER" id="PTHR46401">
    <property type="entry name" value="GLYCOSYLTRANSFERASE WBBK-RELATED"/>
    <property type="match status" value="1"/>
</dbReference>
<feature type="domain" description="Glycosyl transferase family 1" evidence="1">
    <location>
        <begin position="200"/>
        <end position="323"/>
    </location>
</feature>
<sequence length="383" mass="42273">MKILIDVTRLVSRFMDGRLPTGVDRVGLAYVQHFGAQAQAVVRWAGRLWVLPRAQSAALFAWLAAPVQPRGAVWIVARGILAGGWLQDVAGYILLNTGHTGLHEDAYVAMLRKLGVRPVFVVHDLIPITHPEYCRAGEDVKHRQRMRHVLSLGYGVVANSQATLDDLSQFAAQSQLPMPPAVVGLLAPGPAHCVASTCPVDAPYFVVLSTIEPRKNHVLLLQVWRRLVEQFGEHAPRLVVIGQRGWECENVVDLLERCAVLKGFVIELADCPDEMLVTYLHHARALLFPSFVEGYGMPLVEALALGVPVIASDLAVFHEIAADIPEYIDPLDGLRWAERVMDYAQPNSESRAAQLQRISHFKTPSWGEHFVKVDGLLARLGEG</sequence>
<reference evidence="3" key="1">
    <citation type="submission" date="2019-11" db="EMBL/GenBank/DDBJ databases">
        <title>Isolation and characterization of a novel species in the genus Sulfuriferula.</title>
        <authorList>
            <person name="Mochizuki J."/>
            <person name="Kojima H."/>
            <person name="Fukui M."/>
        </authorList>
    </citation>
    <scope>NUCLEOTIDE SEQUENCE [LARGE SCALE GENOMIC DNA]</scope>
    <source>
        <strain evidence="3">SGTM</strain>
    </source>
</reference>
<protein>
    <submittedName>
        <fullName evidence="2">Capsular polysaccharide glycosyltransferase biosynthesis protein</fullName>
    </submittedName>
</protein>
<accession>A0A809S2A4</accession>
<dbReference type="CDD" id="cd03809">
    <property type="entry name" value="GT4_MtfB-like"/>
    <property type="match status" value="1"/>
</dbReference>
<keyword evidence="2" id="KW-0808">Transferase</keyword>
<dbReference type="PANTHER" id="PTHR46401:SF9">
    <property type="entry name" value="MANNOSYLTRANSFERASE A"/>
    <property type="match status" value="1"/>
</dbReference>
<name>A0A809S2A4_9PROT</name>
<proteinExistence type="predicted"/>
<evidence type="ECO:0000313" key="3">
    <source>
        <dbReference type="Proteomes" id="UP000463939"/>
    </source>
</evidence>
<dbReference type="SUPFAM" id="SSF53756">
    <property type="entry name" value="UDP-Glycosyltransferase/glycogen phosphorylase"/>
    <property type="match status" value="1"/>
</dbReference>
<dbReference type="Proteomes" id="UP000463939">
    <property type="component" value="Chromosome"/>
</dbReference>
<evidence type="ECO:0000259" key="1">
    <source>
        <dbReference type="Pfam" id="PF00534"/>
    </source>
</evidence>
<dbReference type="EMBL" id="AP021881">
    <property type="protein sequence ID" value="BBP00768.1"/>
    <property type="molecule type" value="Genomic_DNA"/>
</dbReference>
<dbReference type="RefSeq" id="WP_162084636.1">
    <property type="nucleotide sequence ID" value="NZ_AP021881.1"/>
</dbReference>
<dbReference type="InterPro" id="IPR001296">
    <property type="entry name" value="Glyco_trans_1"/>
</dbReference>
<dbReference type="KEGG" id="sniv:SFSGTM_14760"/>
<dbReference type="Pfam" id="PF00534">
    <property type="entry name" value="Glycos_transf_1"/>
    <property type="match status" value="1"/>
</dbReference>